<dbReference type="Proteomes" id="UP000014270">
    <property type="component" value="Unassembled WGS sequence"/>
</dbReference>
<dbReference type="AlphaFoldDB" id="S2N674"/>
<dbReference type="PATRIC" id="fig|1256225.3.peg.2701"/>
<sequence length="324" mass="38425">MYRITLLLPFFGKKFPENFPVLLNSLQNNSKVKFVILTDINFSAIDNISNVQFVKTSLPALNHKIDLMLGYQARLVNPYKLVDFKPTYGVLFNEYIKDSEWWGYFDMDVVFGNISNFLTDDLLNSYDRVFTHGHLTLYRNNELVNNLWNYDYHLPEVPSFHTVATHKAIFAFDEWGWGKNKGRGLSYALDQVPLIRQFDDTSLFADLTPNHFNFKATNGINITKFEYYRGNLYGFDQLQNKHPFLYVHFQKRTMTNRVSDYNKPIYIIPNMFLSIVPGPTKLTTESSKWIDQQKKRRSKQIKENFSLSYFWRRLRFLFSEKRKL</sequence>
<name>S2N674_LACPA</name>
<evidence type="ECO:0000313" key="2">
    <source>
        <dbReference type="Proteomes" id="UP000014270"/>
    </source>
</evidence>
<reference evidence="1 2" key="1">
    <citation type="journal article" date="2013" name="PLoS ONE">
        <title>Lactobacillus paracasei comparative genomics: towards species pan-genome definition and exploitation of diversity.</title>
        <authorList>
            <person name="Smokvina T."/>
            <person name="Wels M."/>
            <person name="Polka J."/>
            <person name="Chervaux C."/>
            <person name="Brisse S."/>
            <person name="Boekhorst J."/>
            <person name="van Hylckama Vlieg J.E."/>
            <person name="Siezen R.J."/>
        </authorList>
    </citation>
    <scope>NUCLEOTIDE SEQUENCE [LARGE SCALE GENOMIC DNA]</scope>
    <source>
        <strain evidence="1 2">Lpp225</strain>
    </source>
</reference>
<comment type="caution">
    <text evidence="1">The sequence shown here is derived from an EMBL/GenBank/DDBJ whole genome shotgun (WGS) entry which is preliminary data.</text>
</comment>
<dbReference type="Pfam" id="PF20330">
    <property type="entry name" value="DUF6625"/>
    <property type="match status" value="1"/>
</dbReference>
<protein>
    <submittedName>
        <fullName evidence="1">Uncharacterized protein</fullName>
    </submittedName>
</protein>
<accession>S2N674</accession>
<evidence type="ECO:0000313" key="1">
    <source>
        <dbReference type="EMBL" id="EPC36277.1"/>
    </source>
</evidence>
<proteinExistence type="predicted"/>
<dbReference type="EMBL" id="ANMM01000024">
    <property type="protein sequence ID" value="EPC36277.1"/>
    <property type="molecule type" value="Genomic_DNA"/>
</dbReference>
<gene>
    <name evidence="1" type="ORF">Lpp225_2614</name>
</gene>
<organism evidence="1 2">
    <name type="scientific">Lacticaseibacillus paracasei subsp. paracasei Lpp225</name>
    <dbReference type="NCBI Taxonomy" id="1256225"/>
    <lineage>
        <taxon>Bacteria</taxon>
        <taxon>Bacillati</taxon>
        <taxon>Bacillota</taxon>
        <taxon>Bacilli</taxon>
        <taxon>Lactobacillales</taxon>
        <taxon>Lactobacillaceae</taxon>
        <taxon>Lacticaseibacillus</taxon>
    </lineage>
</organism>
<dbReference type="InterPro" id="IPR046733">
    <property type="entry name" value="DUF6625"/>
</dbReference>